<dbReference type="InterPro" id="IPR000534">
    <property type="entry name" value="Semialdehyde_DH_NAD-bd"/>
</dbReference>
<dbReference type="Pfam" id="PF01118">
    <property type="entry name" value="Semialdhyde_dh"/>
    <property type="match status" value="1"/>
</dbReference>
<dbReference type="UniPathway" id="UPA00068">
    <property type="reaction ID" value="UER00108"/>
</dbReference>
<feature type="domain" description="Semialdehyde dehydrogenase NAD-binding" evidence="7">
    <location>
        <begin position="6"/>
        <end position="133"/>
    </location>
</feature>
<dbReference type="InterPro" id="IPR050085">
    <property type="entry name" value="AGPR"/>
</dbReference>
<evidence type="ECO:0000259" key="7">
    <source>
        <dbReference type="SMART" id="SM00859"/>
    </source>
</evidence>
<dbReference type="STRING" id="1034943.BN59_02686"/>
<keyword evidence="2 5" id="KW-0028">Amino-acid biosynthesis</keyword>
<organism evidence="8 9">
    <name type="scientific">Legionella massiliensis</name>
    <dbReference type="NCBI Taxonomy" id="1034943"/>
    <lineage>
        <taxon>Bacteria</taxon>
        <taxon>Pseudomonadati</taxon>
        <taxon>Pseudomonadota</taxon>
        <taxon>Gammaproteobacteria</taxon>
        <taxon>Legionellales</taxon>
        <taxon>Legionellaceae</taxon>
        <taxon>Legionella</taxon>
    </lineage>
</organism>
<dbReference type="Gene3D" id="3.30.360.10">
    <property type="entry name" value="Dihydrodipicolinate Reductase, domain 2"/>
    <property type="match status" value="1"/>
</dbReference>
<reference evidence="8 9" key="1">
    <citation type="submission" date="2014-06" db="EMBL/GenBank/DDBJ databases">
        <authorList>
            <person name="Urmite Genomes Urmite Genomes"/>
        </authorList>
    </citation>
    <scope>NUCLEOTIDE SEQUENCE [LARGE SCALE GENOMIC DNA]</scope>
</reference>
<protein>
    <recommendedName>
        <fullName evidence="5">N-acetyl-gamma-glutamyl-phosphate reductase</fullName>
        <shortName evidence="5">AGPR</shortName>
        <ecNumber evidence="5">1.2.1.38</ecNumber>
    </recommendedName>
    <alternativeName>
        <fullName evidence="5">N-acetyl-glutamate semialdehyde dehydrogenase</fullName>
        <shortName evidence="5">NAGSA dehydrogenase</shortName>
    </alternativeName>
</protein>
<evidence type="ECO:0000256" key="2">
    <source>
        <dbReference type="ARBA" id="ARBA00022605"/>
    </source>
</evidence>
<accession>A0A078KZN5</accession>
<dbReference type="AlphaFoldDB" id="A0A078KZN5"/>
<dbReference type="PANTHER" id="PTHR32338:SF10">
    <property type="entry name" value="N-ACETYL-GAMMA-GLUTAMYL-PHOSPHATE REDUCTASE, CHLOROPLASTIC-RELATED"/>
    <property type="match status" value="1"/>
</dbReference>
<dbReference type="HAMAP" id="MF_00150">
    <property type="entry name" value="ArgC_type1"/>
    <property type="match status" value="1"/>
</dbReference>
<dbReference type="SUPFAM" id="SSF51735">
    <property type="entry name" value="NAD(P)-binding Rossmann-fold domains"/>
    <property type="match status" value="1"/>
</dbReference>
<evidence type="ECO:0000256" key="4">
    <source>
        <dbReference type="ARBA" id="ARBA00023002"/>
    </source>
</evidence>
<dbReference type="EMBL" id="CCSB01000003">
    <property type="protein sequence ID" value="CDZ78376.1"/>
    <property type="molecule type" value="Genomic_DNA"/>
</dbReference>
<keyword evidence="5" id="KW-0963">Cytoplasm</keyword>
<proteinExistence type="inferred from homology"/>
<evidence type="ECO:0000256" key="1">
    <source>
        <dbReference type="ARBA" id="ARBA00022571"/>
    </source>
</evidence>
<comment type="catalytic activity">
    <reaction evidence="5">
        <text>N-acetyl-L-glutamate 5-semialdehyde + phosphate + NADP(+) = N-acetyl-L-glutamyl 5-phosphate + NADPH + H(+)</text>
        <dbReference type="Rhea" id="RHEA:21588"/>
        <dbReference type="ChEBI" id="CHEBI:15378"/>
        <dbReference type="ChEBI" id="CHEBI:29123"/>
        <dbReference type="ChEBI" id="CHEBI:43474"/>
        <dbReference type="ChEBI" id="CHEBI:57783"/>
        <dbReference type="ChEBI" id="CHEBI:57936"/>
        <dbReference type="ChEBI" id="CHEBI:58349"/>
        <dbReference type="EC" id="1.2.1.38"/>
    </reaction>
</comment>
<dbReference type="SUPFAM" id="SSF55347">
    <property type="entry name" value="Glyceraldehyde-3-phosphate dehydrogenase-like, C-terminal domain"/>
    <property type="match status" value="1"/>
</dbReference>
<dbReference type="PANTHER" id="PTHR32338">
    <property type="entry name" value="N-ACETYL-GAMMA-GLUTAMYL-PHOSPHATE REDUCTASE, CHLOROPLASTIC-RELATED-RELATED"/>
    <property type="match status" value="1"/>
</dbReference>
<dbReference type="eggNOG" id="COG0002">
    <property type="taxonomic scope" value="Bacteria"/>
</dbReference>
<sequence>MSQFYNVVISGSQGYIGKELLSLVNHHPHLNLLGVHNRQEQQLQQIPVFSLSDLIDNANQIDLLLLATPAAASMEIVSALAEADILIIDLSGAFRLPEEQFSTWYESNHSAAQYISEACYGLLPWVKTQANYRLIANPGCYATCVLMSILPLCKADLIKTDSIIIDAKSGVSGAGKQVNADLMFCEIANNFYPYKLGKHQHIPEILKAINDLSGKTAKLRLTTSIIPIIRGIAMSIYLETEQAWDSDDELAQAIGNAFQQAYVEYPLVKVKEVGKGDDQFILSLKNVVQTPFSHIAYFVKDGQITIYSCIDNLLKGAASQAIENINAIYQLPLHTGLIAVKETP</sequence>
<dbReference type="GO" id="GO:0051287">
    <property type="term" value="F:NAD binding"/>
    <property type="evidence" value="ECO:0007669"/>
    <property type="project" value="InterPro"/>
</dbReference>
<dbReference type="Proteomes" id="UP000044071">
    <property type="component" value="Unassembled WGS sequence"/>
</dbReference>
<evidence type="ECO:0000256" key="6">
    <source>
        <dbReference type="PROSITE-ProRule" id="PRU10010"/>
    </source>
</evidence>
<dbReference type="SMART" id="SM00859">
    <property type="entry name" value="Semialdhyde_dh"/>
    <property type="match status" value="1"/>
</dbReference>
<evidence type="ECO:0000313" key="9">
    <source>
        <dbReference type="Proteomes" id="UP000044071"/>
    </source>
</evidence>
<evidence type="ECO:0000313" key="8">
    <source>
        <dbReference type="EMBL" id="CDZ78376.1"/>
    </source>
</evidence>
<dbReference type="InterPro" id="IPR000706">
    <property type="entry name" value="AGPR_type-1"/>
</dbReference>
<dbReference type="InterPro" id="IPR023013">
    <property type="entry name" value="AGPR_AS"/>
</dbReference>
<comment type="subcellular location">
    <subcellularLocation>
        <location evidence="5">Cytoplasm</location>
    </subcellularLocation>
</comment>
<dbReference type="CDD" id="cd23934">
    <property type="entry name" value="AGPR_1_C"/>
    <property type="match status" value="1"/>
</dbReference>
<dbReference type="GO" id="GO:0003942">
    <property type="term" value="F:N-acetyl-gamma-glutamyl-phosphate reductase activity"/>
    <property type="evidence" value="ECO:0007669"/>
    <property type="project" value="UniProtKB-UniRule"/>
</dbReference>
<dbReference type="InterPro" id="IPR036291">
    <property type="entry name" value="NAD(P)-bd_dom_sf"/>
</dbReference>
<comment type="similarity">
    <text evidence="5">Belongs to the NAGSA dehydrogenase family. Type 1 subfamily.</text>
</comment>
<gene>
    <name evidence="5 8" type="primary">argC</name>
    <name evidence="8" type="ORF">BN59_02686</name>
</gene>
<keyword evidence="9" id="KW-1185">Reference proteome</keyword>
<comment type="function">
    <text evidence="5">Catalyzes the NADPH-dependent reduction of N-acetyl-5-glutamyl phosphate to yield N-acetyl-L-glutamate 5-semialdehyde.</text>
</comment>
<dbReference type="EC" id="1.2.1.38" evidence="5"/>
<dbReference type="NCBIfam" id="TIGR01850">
    <property type="entry name" value="argC"/>
    <property type="match status" value="1"/>
</dbReference>
<dbReference type="PROSITE" id="PS01224">
    <property type="entry name" value="ARGC"/>
    <property type="match status" value="1"/>
</dbReference>
<evidence type="ECO:0000256" key="5">
    <source>
        <dbReference type="HAMAP-Rule" id="MF_00150"/>
    </source>
</evidence>
<dbReference type="Pfam" id="PF22698">
    <property type="entry name" value="Semialdhyde_dhC_1"/>
    <property type="match status" value="1"/>
</dbReference>
<dbReference type="InterPro" id="IPR058924">
    <property type="entry name" value="AGPR_dimerisation_dom"/>
</dbReference>
<evidence type="ECO:0000256" key="3">
    <source>
        <dbReference type="ARBA" id="ARBA00022857"/>
    </source>
</evidence>
<dbReference type="GO" id="GO:0005737">
    <property type="term" value="C:cytoplasm"/>
    <property type="evidence" value="ECO:0007669"/>
    <property type="project" value="UniProtKB-SubCell"/>
</dbReference>
<keyword evidence="4 5" id="KW-0560">Oxidoreductase</keyword>
<keyword evidence="3 5" id="KW-0521">NADP</keyword>
<name>A0A078KZN5_9GAMM</name>
<dbReference type="GO" id="GO:0070401">
    <property type="term" value="F:NADP+ binding"/>
    <property type="evidence" value="ECO:0007669"/>
    <property type="project" value="InterPro"/>
</dbReference>
<dbReference type="Gene3D" id="3.40.50.720">
    <property type="entry name" value="NAD(P)-binding Rossmann-like Domain"/>
    <property type="match status" value="1"/>
</dbReference>
<dbReference type="RefSeq" id="WP_043874877.1">
    <property type="nucleotide sequence ID" value="NZ_CCVW01000003.1"/>
</dbReference>
<dbReference type="OrthoDB" id="9801289at2"/>
<comment type="pathway">
    <text evidence="5">Amino-acid biosynthesis; L-arginine biosynthesis; N(2)-acetyl-L-ornithine from L-glutamate: step 3/4.</text>
</comment>
<keyword evidence="1 5" id="KW-0055">Arginine biosynthesis</keyword>
<dbReference type="GO" id="GO:0006526">
    <property type="term" value="P:L-arginine biosynthetic process"/>
    <property type="evidence" value="ECO:0007669"/>
    <property type="project" value="UniProtKB-UniRule"/>
</dbReference>
<feature type="active site" evidence="5 6">
    <location>
        <position position="140"/>
    </location>
</feature>